<dbReference type="InterPro" id="IPR022673">
    <property type="entry name" value="Hexokinase_C"/>
</dbReference>
<keyword evidence="10" id="KW-0472">Membrane</keyword>
<proteinExistence type="inferred from homology"/>
<sequence length="492" mass="54116">MIRKQVVVVAAVGTTATVVAIVAVVRKWKRRKERQLKQTRNIVRKFARECATPVTKLLQVADDLVSDMKASLVSSETTTMLNMLVSYVASLPNGEEEGLFYGVNLRGKNFLILRARLRGKNEPVSDLHREEISIPHNVMIGTSQELFDFIALELAQFVASHPDSGDGELKKDKKLGFTWSYPVEQAADSADSAIKWKSFSADDTIEKGLVDDINQALEKHGIYMQVFAMVDDSIGNLAGGRYYNRECVAAVTLGMTTNAAYVEPAQEVPIWGGPSPNSGEMVISTQWGNFHSSHLPVTEFDASLDAESSNPGCRLFEKLISGIYLGEIVRRVLLKMARETALFGDCVPPKLKTPYLLRSPDMAAMHQDTSEDLEVVSEKLKDVFGIINSTPTAREVVAEVCDIVSERGARLAGAGILGIIKKLGRIERKRSVVTVEGGLYEHYRIFRNYLNSSVWEMLGNDLSDNVVIEHSHGGSGTGAVFLAASQTLTVNY</sequence>
<feature type="domain" description="Hexokinase C-terminal" evidence="12">
    <location>
        <begin position="249"/>
        <end position="484"/>
    </location>
</feature>
<feature type="domain" description="Hexokinase N-terminal" evidence="11">
    <location>
        <begin position="43"/>
        <end position="242"/>
    </location>
</feature>
<dbReference type="PRINTS" id="PR00475">
    <property type="entry name" value="HEXOKINASE"/>
</dbReference>
<dbReference type="KEGG" id="qsa:O6P43_033962"/>
<dbReference type="InterPro" id="IPR022672">
    <property type="entry name" value="Hexokinase_N"/>
</dbReference>
<dbReference type="GO" id="GO:0005739">
    <property type="term" value="C:mitochondrion"/>
    <property type="evidence" value="ECO:0007669"/>
    <property type="project" value="UniProtKB-ARBA"/>
</dbReference>
<comment type="similarity">
    <text evidence="3 9">Belongs to the hexokinase family.</text>
</comment>
<protein>
    <recommendedName>
        <fullName evidence="9">Phosphotransferase</fullName>
        <ecNumber evidence="9">2.7.1.-</ecNumber>
    </recommendedName>
</protein>
<dbReference type="GO" id="GO:0004396">
    <property type="term" value="F:hexokinase activity"/>
    <property type="evidence" value="ECO:0007669"/>
    <property type="project" value="UniProtKB-UniRule"/>
</dbReference>
<keyword evidence="10" id="KW-1133">Transmembrane helix</keyword>
<dbReference type="Pfam" id="PF03727">
    <property type="entry name" value="Hexokinase_2"/>
    <property type="match status" value="1"/>
</dbReference>
<dbReference type="PANTHER" id="PTHR19443">
    <property type="entry name" value="HEXOKINASE"/>
    <property type="match status" value="1"/>
</dbReference>
<evidence type="ECO:0000256" key="2">
    <source>
        <dbReference type="ARBA" id="ARBA00005028"/>
    </source>
</evidence>
<comment type="pathway">
    <text evidence="2">Carbohydrate metabolism; hexose metabolism.</text>
</comment>
<dbReference type="GO" id="GO:0005536">
    <property type="term" value="F:D-glucose binding"/>
    <property type="evidence" value="ECO:0007669"/>
    <property type="project" value="InterPro"/>
</dbReference>
<accession>A0AAD7KRT2</accession>
<evidence type="ECO:0000259" key="12">
    <source>
        <dbReference type="Pfam" id="PF03727"/>
    </source>
</evidence>
<dbReference type="GO" id="GO:0005829">
    <property type="term" value="C:cytosol"/>
    <property type="evidence" value="ECO:0007669"/>
    <property type="project" value="TreeGrafter"/>
</dbReference>
<reference evidence="13" key="1">
    <citation type="journal article" date="2023" name="Science">
        <title>Elucidation of the pathway for biosynthesis of saponin adjuvants from the soapbark tree.</title>
        <authorList>
            <person name="Reed J."/>
            <person name="Orme A."/>
            <person name="El-Demerdash A."/>
            <person name="Owen C."/>
            <person name="Martin L.B.B."/>
            <person name="Misra R.C."/>
            <person name="Kikuchi S."/>
            <person name="Rejzek M."/>
            <person name="Martin A.C."/>
            <person name="Harkess A."/>
            <person name="Leebens-Mack J."/>
            <person name="Louveau T."/>
            <person name="Stephenson M.J."/>
            <person name="Osbourn A."/>
        </authorList>
    </citation>
    <scope>NUCLEOTIDE SEQUENCE</scope>
    <source>
        <strain evidence="13">S10</strain>
    </source>
</reference>
<evidence type="ECO:0000256" key="6">
    <source>
        <dbReference type="ARBA" id="ARBA00022777"/>
    </source>
</evidence>
<evidence type="ECO:0000256" key="9">
    <source>
        <dbReference type="RuleBase" id="RU362007"/>
    </source>
</evidence>
<dbReference type="InterPro" id="IPR001312">
    <property type="entry name" value="Hexokinase"/>
</dbReference>
<dbReference type="GO" id="GO:0006096">
    <property type="term" value="P:glycolytic process"/>
    <property type="evidence" value="ECO:0007669"/>
    <property type="project" value="UniProtKB-KW"/>
</dbReference>
<evidence type="ECO:0000256" key="5">
    <source>
        <dbReference type="ARBA" id="ARBA00022741"/>
    </source>
</evidence>
<dbReference type="GO" id="GO:0005524">
    <property type="term" value="F:ATP binding"/>
    <property type="evidence" value="ECO:0007669"/>
    <property type="project" value="UniProtKB-UniRule"/>
</dbReference>
<keyword evidence="10" id="KW-0812">Transmembrane</keyword>
<keyword evidence="4 9" id="KW-0808">Transferase</keyword>
<dbReference type="GO" id="GO:0001678">
    <property type="term" value="P:intracellular glucose homeostasis"/>
    <property type="evidence" value="ECO:0007669"/>
    <property type="project" value="InterPro"/>
</dbReference>
<dbReference type="EC" id="2.7.1.-" evidence="9"/>
<evidence type="ECO:0000256" key="1">
    <source>
        <dbReference type="ARBA" id="ARBA00004888"/>
    </source>
</evidence>
<evidence type="ECO:0000256" key="10">
    <source>
        <dbReference type="SAM" id="Phobius"/>
    </source>
</evidence>
<keyword evidence="8 9" id="KW-0324">Glycolysis</keyword>
<dbReference type="SUPFAM" id="SSF53067">
    <property type="entry name" value="Actin-like ATPase domain"/>
    <property type="match status" value="2"/>
</dbReference>
<keyword evidence="7 9" id="KW-0067">ATP-binding</keyword>
<feature type="transmembrane region" description="Helical" evidence="10">
    <location>
        <begin position="6"/>
        <end position="25"/>
    </location>
</feature>
<evidence type="ECO:0000259" key="11">
    <source>
        <dbReference type="Pfam" id="PF00349"/>
    </source>
</evidence>
<dbReference type="EMBL" id="JARAOO010000014">
    <property type="protein sequence ID" value="KAJ7944588.1"/>
    <property type="molecule type" value="Genomic_DNA"/>
</dbReference>
<dbReference type="FunFam" id="3.30.420.40:FF:000321">
    <property type="entry name" value="Phosphotransferase"/>
    <property type="match status" value="1"/>
</dbReference>
<dbReference type="FunFam" id="3.40.367.20:FF:000003">
    <property type="entry name" value="Phosphotransferase"/>
    <property type="match status" value="1"/>
</dbReference>
<dbReference type="PANTHER" id="PTHR19443:SF18">
    <property type="entry name" value="HEXOKINASE-LIKE 2 PROTEIN-RELATED"/>
    <property type="match status" value="1"/>
</dbReference>
<organism evidence="13 14">
    <name type="scientific">Quillaja saponaria</name>
    <name type="common">Soap bark tree</name>
    <dbReference type="NCBI Taxonomy" id="32244"/>
    <lineage>
        <taxon>Eukaryota</taxon>
        <taxon>Viridiplantae</taxon>
        <taxon>Streptophyta</taxon>
        <taxon>Embryophyta</taxon>
        <taxon>Tracheophyta</taxon>
        <taxon>Spermatophyta</taxon>
        <taxon>Magnoliopsida</taxon>
        <taxon>eudicotyledons</taxon>
        <taxon>Gunneridae</taxon>
        <taxon>Pentapetalae</taxon>
        <taxon>rosids</taxon>
        <taxon>fabids</taxon>
        <taxon>Fabales</taxon>
        <taxon>Quillajaceae</taxon>
        <taxon>Quillaja</taxon>
    </lineage>
</organism>
<evidence type="ECO:0000256" key="3">
    <source>
        <dbReference type="ARBA" id="ARBA00009225"/>
    </source>
</evidence>
<evidence type="ECO:0000256" key="7">
    <source>
        <dbReference type="ARBA" id="ARBA00022840"/>
    </source>
</evidence>
<evidence type="ECO:0000256" key="8">
    <source>
        <dbReference type="ARBA" id="ARBA00023152"/>
    </source>
</evidence>
<dbReference type="InterPro" id="IPR043129">
    <property type="entry name" value="ATPase_NBD"/>
</dbReference>
<dbReference type="Proteomes" id="UP001163823">
    <property type="component" value="Chromosome 14"/>
</dbReference>
<dbReference type="PROSITE" id="PS51748">
    <property type="entry name" value="HEXOKINASE_2"/>
    <property type="match status" value="1"/>
</dbReference>
<keyword evidence="6 9" id="KW-0418">Kinase</keyword>
<evidence type="ECO:0000313" key="14">
    <source>
        <dbReference type="Proteomes" id="UP001163823"/>
    </source>
</evidence>
<dbReference type="Pfam" id="PF00349">
    <property type="entry name" value="Hexokinase_1"/>
    <property type="match status" value="1"/>
</dbReference>
<keyword evidence="14" id="KW-1185">Reference proteome</keyword>
<evidence type="ECO:0000256" key="4">
    <source>
        <dbReference type="ARBA" id="ARBA00022679"/>
    </source>
</evidence>
<dbReference type="AlphaFoldDB" id="A0AAD7KRT2"/>
<evidence type="ECO:0000313" key="13">
    <source>
        <dbReference type="EMBL" id="KAJ7944588.1"/>
    </source>
</evidence>
<dbReference type="Gene3D" id="3.40.367.20">
    <property type="match status" value="1"/>
</dbReference>
<keyword evidence="5 9" id="KW-0547">Nucleotide-binding</keyword>
<dbReference type="Gene3D" id="3.30.420.40">
    <property type="match status" value="1"/>
</dbReference>
<comment type="pathway">
    <text evidence="1">Carbohydrate degradation; glycolysis; D-glyceraldehyde 3-phosphate and glycerone phosphate from D-glucose: step 1/4.</text>
</comment>
<name>A0AAD7KRT2_QUISA</name>
<comment type="caution">
    <text evidence="13">The sequence shown here is derived from an EMBL/GenBank/DDBJ whole genome shotgun (WGS) entry which is preliminary data.</text>
</comment>
<gene>
    <name evidence="13" type="ORF">O6P43_033962</name>
</gene>